<dbReference type="InParanoid" id="Q4N2Q6"/>
<dbReference type="SUPFAM" id="SSF55315">
    <property type="entry name" value="L30e-like"/>
    <property type="match status" value="1"/>
</dbReference>
<proteinExistence type="predicted"/>
<dbReference type="PANTHER" id="PTHR43191:SF2">
    <property type="entry name" value="RRNA METHYLTRANSFERASE 3, MITOCHONDRIAL"/>
    <property type="match status" value="1"/>
</dbReference>
<evidence type="ECO:0000313" key="1">
    <source>
        <dbReference type="EMBL" id="EAN31642.1"/>
    </source>
</evidence>
<dbReference type="InterPro" id="IPR051259">
    <property type="entry name" value="rRNA_Methyltransferase"/>
</dbReference>
<sequence>MTVTSVVGKILEDLREKSLIHSKRNKKHKLKDSLRTKSSRSNAKVDEIVKRRRFIFKPFNNSLTNSDFFTRLVNSSPKPPVLRSIHHPVVNHLLKLSYSSNYRSYRGLVLLSSLKLIKEYCSRNGPCNRIYTTSHSNKLLSDPDVKFDKVLLVSKKVLQKVGNLKSYDKGLLAEVPYPKPSPTLGIPKLVLCLCPSTKKTNRTTESDLGTLIRSAQALQWQAVWVLQNGNIDLLDPLTIRSSHYSLSTIPYSRGTIDETLEFAKKNDLLLCHCCKDGIKVDSETFSQKISSHKGIMLMAGNLPYELFSKSTKLSVIPRTGFSEDGNSVIVGSDVGFVGSISAGRKYTLDDQVQTAVSMYLIKKMFFNNLPSSPFIHQFTANFCGIKVNLK</sequence>
<dbReference type="InterPro" id="IPR029064">
    <property type="entry name" value="Ribosomal_eL30-like_sf"/>
</dbReference>
<dbReference type="eggNOG" id="KOG2506">
    <property type="taxonomic scope" value="Eukaryota"/>
</dbReference>
<dbReference type="InterPro" id="IPR029028">
    <property type="entry name" value="Alpha/beta_knot_MTases"/>
</dbReference>
<accession>Q4N2Q6</accession>
<name>Q4N2Q6_THEPA</name>
<dbReference type="GO" id="GO:0003723">
    <property type="term" value="F:RNA binding"/>
    <property type="evidence" value="ECO:0007669"/>
    <property type="project" value="TreeGrafter"/>
</dbReference>
<dbReference type="GeneID" id="3500831"/>
<dbReference type="Proteomes" id="UP000001949">
    <property type="component" value="Unassembled WGS sequence"/>
</dbReference>
<evidence type="ECO:0000313" key="2">
    <source>
        <dbReference type="Proteomes" id="UP000001949"/>
    </source>
</evidence>
<gene>
    <name evidence="1" type="ordered locus">TP04_0290</name>
</gene>
<dbReference type="EMBL" id="AAGK01000004">
    <property type="protein sequence ID" value="EAN31642.1"/>
    <property type="molecule type" value="Genomic_DNA"/>
</dbReference>
<dbReference type="InterPro" id="IPR029026">
    <property type="entry name" value="tRNA_m1G_MTases_N"/>
</dbReference>
<dbReference type="AlphaFoldDB" id="Q4N2Q6"/>
<dbReference type="OMA" id="LQWQAVW"/>
<dbReference type="Gene3D" id="3.40.1280.10">
    <property type="match status" value="1"/>
</dbReference>
<dbReference type="SUPFAM" id="SSF75217">
    <property type="entry name" value="alpha/beta knot"/>
    <property type="match status" value="1"/>
</dbReference>
<comment type="caution">
    <text evidence="1">The sequence shown here is derived from an EMBL/GenBank/DDBJ whole genome shotgun (WGS) entry which is preliminary data.</text>
</comment>
<organism evidence="1 2">
    <name type="scientific">Theileria parva</name>
    <name type="common">East coast fever infection agent</name>
    <dbReference type="NCBI Taxonomy" id="5875"/>
    <lineage>
        <taxon>Eukaryota</taxon>
        <taxon>Sar</taxon>
        <taxon>Alveolata</taxon>
        <taxon>Apicomplexa</taxon>
        <taxon>Aconoidasida</taxon>
        <taxon>Piroplasmida</taxon>
        <taxon>Theileriidae</taxon>
        <taxon>Theileria</taxon>
    </lineage>
</organism>
<keyword evidence="2" id="KW-1185">Reference proteome</keyword>
<dbReference type="KEGG" id="tpv:TP04_0290"/>
<reference evidence="1 2" key="1">
    <citation type="journal article" date="2005" name="Science">
        <title>Genome sequence of Theileria parva, a bovine pathogen that transforms lymphocytes.</title>
        <authorList>
            <person name="Gardner M.J."/>
            <person name="Bishop R."/>
            <person name="Shah T."/>
            <person name="de Villiers E.P."/>
            <person name="Carlton J.M."/>
            <person name="Hall N."/>
            <person name="Ren Q."/>
            <person name="Paulsen I.T."/>
            <person name="Pain A."/>
            <person name="Berriman M."/>
            <person name="Wilson R.J.M."/>
            <person name="Sato S."/>
            <person name="Ralph S.A."/>
            <person name="Mann D.J."/>
            <person name="Xiong Z."/>
            <person name="Shallom S.J."/>
            <person name="Weidman J."/>
            <person name="Jiang L."/>
            <person name="Lynn J."/>
            <person name="Weaver B."/>
            <person name="Shoaibi A."/>
            <person name="Domingo A.R."/>
            <person name="Wasawo D."/>
            <person name="Crabtree J."/>
            <person name="Wortman J.R."/>
            <person name="Haas B."/>
            <person name="Angiuoli S.V."/>
            <person name="Creasy T.H."/>
            <person name="Lu C."/>
            <person name="Suh B."/>
            <person name="Silva J.C."/>
            <person name="Utterback T.R."/>
            <person name="Feldblyum T.V."/>
            <person name="Pertea M."/>
            <person name="Allen J."/>
            <person name="Nierman W.C."/>
            <person name="Taracha E.L.N."/>
            <person name="Salzberg S.L."/>
            <person name="White O.R."/>
            <person name="Fitzhugh H.A."/>
            <person name="Morzaria S."/>
            <person name="Venter J.C."/>
            <person name="Fraser C.M."/>
            <person name="Nene V."/>
        </authorList>
    </citation>
    <scope>NUCLEOTIDE SEQUENCE [LARGE SCALE GENOMIC DNA]</scope>
    <source>
        <strain evidence="1 2">Muguga</strain>
    </source>
</reference>
<dbReference type="PANTHER" id="PTHR43191">
    <property type="entry name" value="RRNA METHYLTRANSFERASE 3"/>
    <property type="match status" value="1"/>
</dbReference>
<protein>
    <submittedName>
        <fullName evidence="1">Uncharacterized protein</fullName>
    </submittedName>
</protein>
<dbReference type="VEuPathDB" id="PiroplasmaDB:TpMuguga_04g00290"/>
<dbReference type="RefSeq" id="XP_763925.1">
    <property type="nucleotide sequence ID" value="XM_758832.1"/>
</dbReference>